<dbReference type="Proteomes" id="UP001363151">
    <property type="component" value="Unassembled WGS sequence"/>
</dbReference>
<evidence type="ECO:0000256" key="4">
    <source>
        <dbReference type="SAM" id="MobiDB-lite"/>
    </source>
</evidence>
<gene>
    <name evidence="7" type="primary">GAL102</name>
    <name evidence="7" type="ORF">SO694_00003520</name>
</gene>
<evidence type="ECO:0000259" key="5">
    <source>
        <dbReference type="Pfam" id="PF00561"/>
    </source>
</evidence>
<comment type="cofactor">
    <cofactor evidence="1">
        <name>NAD(+)</name>
        <dbReference type="ChEBI" id="CHEBI:57540"/>
    </cofactor>
</comment>
<feature type="region of interest" description="Disordered" evidence="4">
    <location>
        <begin position="181"/>
        <end position="203"/>
    </location>
</feature>
<dbReference type="Gene3D" id="3.40.50.720">
    <property type="entry name" value="NAD(P)-binding Rossmann-like Domain"/>
    <property type="match status" value="1"/>
</dbReference>
<evidence type="ECO:0000313" key="7">
    <source>
        <dbReference type="EMBL" id="KAK7253948.1"/>
    </source>
</evidence>
<feature type="domain" description="NAD(P)-binding" evidence="6">
    <location>
        <begin position="325"/>
        <end position="609"/>
    </location>
</feature>
<evidence type="ECO:0000256" key="2">
    <source>
        <dbReference type="ARBA" id="ARBA00023027"/>
    </source>
</evidence>
<dbReference type="InterPro" id="IPR000073">
    <property type="entry name" value="AB_hydrolase_1"/>
</dbReference>
<dbReference type="InterPro" id="IPR029058">
    <property type="entry name" value="AB_hydrolase_fold"/>
</dbReference>
<keyword evidence="8" id="KW-1185">Reference proteome</keyword>
<comment type="caution">
    <text evidence="7">The sequence shown here is derived from an EMBL/GenBank/DDBJ whole genome shotgun (WGS) entry which is preliminary data.</text>
</comment>
<reference evidence="7 8" key="1">
    <citation type="submission" date="2024-03" db="EMBL/GenBank/DDBJ databases">
        <title>Aureococcus anophagefferens CCMP1851 and Kratosvirus quantuckense: Draft genome of a second virus-susceptible host strain in the model system.</title>
        <authorList>
            <person name="Chase E."/>
            <person name="Truchon A.R."/>
            <person name="Schepens W."/>
            <person name="Wilhelm S.W."/>
        </authorList>
    </citation>
    <scope>NUCLEOTIDE SEQUENCE [LARGE SCALE GENOMIC DNA]</scope>
    <source>
        <strain evidence="7 8">CCMP1851</strain>
    </source>
</reference>
<dbReference type="InterPro" id="IPR005888">
    <property type="entry name" value="dTDP_Gluc_deHydtase"/>
</dbReference>
<dbReference type="Gene3D" id="3.40.50.1820">
    <property type="entry name" value="alpha/beta hydrolase"/>
    <property type="match status" value="1"/>
</dbReference>
<dbReference type="PANTHER" id="PTHR43000">
    <property type="entry name" value="DTDP-D-GLUCOSE 4,6-DEHYDRATASE-RELATED"/>
    <property type="match status" value="1"/>
</dbReference>
<organism evidence="7 8">
    <name type="scientific">Aureococcus anophagefferens</name>
    <name type="common">Harmful bloom alga</name>
    <dbReference type="NCBI Taxonomy" id="44056"/>
    <lineage>
        <taxon>Eukaryota</taxon>
        <taxon>Sar</taxon>
        <taxon>Stramenopiles</taxon>
        <taxon>Ochrophyta</taxon>
        <taxon>Pelagophyceae</taxon>
        <taxon>Pelagomonadales</taxon>
        <taxon>Pelagomonadaceae</taxon>
        <taxon>Aureococcus</taxon>
    </lineage>
</organism>
<keyword evidence="2" id="KW-0520">NAD</keyword>
<protein>
    <submittedName>
        <fullName evidence="7">dTDP-glucose 4,6-dehydratase</fullName>
    </submittedName>
</protein>
<proteinExistence type="predicted"/>
<evidence type="ECO:0000259" key="6">
    <source>
        <dbReference type="Pfam" id="PF16363"/>
    </source>
</evidence>
<dbReference type="CDD" id="cd05246">
    <property type="entry name" value="dTDP_GD_SDR_e"/>
    <property type="match status" value="1"/>
</dbReference>
<dbReference type="SUPFAM" id="SSF51735">
    <property type="entry name" value="NAD(P)-binding Rossmann-fold domains"/>
    <property type="match status" value="1"/>
</dbReference>
<sequence>MPYAHATGATIHYLTAPARPTCPPGTPCVVFIHGGGGSAYVWLHQLPFFAASGFYAVALSVRGWGQSRLEVEDAELFSSGYLAEDVCCVLDAVGARRAALVGHSIGGFWCARMLAEWPDRVTHCVFSNTFYGLVDDSDVSKFGERWISRYVDRGAGPADAVKGPGRDDIADAVKDALKPPDSLRVSRTQAQGRSRYPTPPDNFSERFRAERPEMFAGPLLFTATECDSSVHWELVALVARQCAGDTTFHVWRGDLRHAPYIEDAKQFNYGVLAFLQDRPIAYCPSRDDGAPDLLKVVRDNIEVQARTLGRIQANLEDPKSPPTYPQYKIVNFDRLDYCACIENLNEVAKLPNYKFVKGDICSADLVNFVLETEEVDTIMHFAAQTHVDNSFGNSFQFTRNNIMGTHVLLEAAKVHSIKRFVHVSTDEVYGEGENMETEPMIEDHVLEPTNPYAATKAAAEFLVKSYHRSFQLPIIITRGNNVYGPHQFPEKLIPKFVNQLARGRPVTLHGTGANTRNFLYVEDVARAFDCILHKAAVGKIYNIGGCNERSNLSVAKELIRIMGLSDNESSLITFVPDRAFNDLRYTIDNSELAKLGWKELMSWEEGLATTVEWYRKYSNRYKDIERALVAHPRIESAVSAI</sequence>
<dbReference type="Pfam" id="PF16363">
    <property type="entry name" value="GDP_Man_Dehyd"/>
    <property type="match status" value="1"/>
</dbReference>
<evidence type="ECO:0000313" key="8">
    <source>
        <dbReference type="Proteomes" id="UP001363151"/>
    </source>
</evidence>
<dbReference type="EMBL" id="JBBJCI010000033">
    <property type="protein sequence ID" value="KAK7253948.1"/>
    <property type="molecule type" value="Genomic_DNA"/>
</dbReference>
<dbReference type="Gene3D" id="3.90.25.10">
    <property type="entry name" value="UDP-galactose 4-epimerase, domain 1"/>
    <property type="match status" value="1"/>
</dbReference>
<evidence type="ECO:0000256" key="3">
    <source>
        <dbReference type="ARBA" id="ARBA00023239"/>
    </source>
</evidence>
<name>A0ABR1GDI7_AURAN</name>
<feature type="domain" description="AB hydrolase-1" evidence="5">
    <location>
        <begin position="27"/>
        <end position="133"/>
    </location>
</feature>
<dbReference type="Pfam" id="PF00561">
    <property type="entry name" value="Abhydrolase_1"/>
    <property type="match status" value="1"/>
</dbReference>
<keyword evidence="3" id="KW-0456">Lyase</keyword>
<evidence type="ECO:0000256" key="1">
    <source>
        <dbReference type="ARBA" id="ARBA00001911"/>
    </source>
</evidence>
<dbReference type="SUPFAM" id="SSF53474">
    <property type="entry name" value="alpha/beta-Hydrolases"/>
    <property type="match status" value="1"/>
</dbReference>
<accession>A0ABR1GDI7</accession>
<dbReference type="InterPro" id="IPR036291">
    <property type="entry name" value="NAD(P)-bd_dom_sf"/>
</dbReference>
<dbReference type="InterPro" id="IPR016040">
    <property type="entry name" value="NAD(P)-bd_dom"/>
</dbReference>